<sequence>MWQLKDNKEIKQVSVNINSNDNEPWTEELLTIRTHPFLRDYLMDIYGPETSFHSSSATRHEGGVFSFRASEAFVESSGGKARNRKNEIRLVGLQKDRIMTRGERWWRERLHETGN</sequence>
<accession>A0AAV4Q2B3</accession>
<organism evidence="1 2">
    <name type="scientific">Caerostris extrusa</name>
    <name type="common">Bark spider</name>
    <name type="synonym">Caerostris bankana</name>
    <dbReference type="NCBI Taxonomy" id="172846"/>
    <lineage>
        <taxon>Eukaryota</taxon>
        <taxon>Metazoa</taxon>
        <taxon>Ecdysozoa</taxon>
        <taxon>Arthropoda</taxon>
        <taxon>Chelicerata</taxon>
        <taxon>Arachnida</taxon>
        <taxon>Araneae</taxon>
        <taxon>Araneomorphae</taxon>
        <taxon>Entelegynae</taxon>
        <taxon>Araneoidea</taxon>
        <taxon>Araneidae</taxon>
        <taxon>Caerostris</taxon>
    </lineage>
</organism>
<evidence type="ECO:0000313" key="1">
    <source>
        <dbReference type="EMBL" id="GIY02150.1"/>
    </source>
</evidence>
<comment type="caution">
    <text evidence="1">The sequence shown here is derived from an EMBL/GenBank/DDBJ whole genome shotgun (WGS) entry which is preliminary data.</text>
</comment>
<keyword evidence="2" id="KW-1185">Reference proteome</keyword>
<proteinExistence type="predicted"/>
<dbReference type="AlphaFoldDB" id="A0AAV4Q2B3"/>
<dbReference type="Proteomes" id="UP001054945">
    <property type="component" value="Unassembled WGS sequence"/>
</dbReference>
<gene>
    <name evidence="1" type="ORF">CEXT_181571</name>
</gene>
<protein>
    <submittedName>
        <fullName evidence="1">Uncharacterized protein</fullName>
    </submittedName>
</protein>
<dbReference type="EMBL" id="BPLR01005416">
    <property type="protein sequence ID" value="GIY02150.1"/>
    <property type="molecule type" value="Genomic_DNA"/>
</dbReference>
<name>A0AAV4Q2B3_CAEEX</name>
<reference evidence="1 2" key="1">
    <citation type="submission" date="2021-06" db="EMBL/GenBank/DDBJ databases">
        <title>Caerostris extrusa draft genome.</title>
        <authorList>
            <person name="Kono N."/>
            <person name="Arakawa K."/>
        </authorList>
    </citation>
    <scope>NUCLEOTIDE SEQUENCE [LARGE SCALE GENOMIC DNA]</scope>
</reference>
<evidence type="ECO:0000313" key="2">
    <source>
        <dbReference type="Proteomes" id="UP001054945"/>
    </source>
</evidence>